<feature type="non-terminal residue" evidence="1">
    <location>
        <position position="1"/>
    </location>
</feature>
<feature type="non-terminal residue" evidence="1">
    <location>
        <position position="58"/>
    </location>
</feature>
<proteinExistence type="predicted"/>
<keyword evidence="2" id="KW-1185">Reference proteome</keyword>
<name>A0ACA9Q3E4_9GLOM</name>
<dbReference type="Proteomes" id="UP000789860">
    <property type="component" value="Unassembled WGS sequence"/>
</dbReference>
<accession>A0ACA9Q3E4</accession>
<organism evidence="1 2">
    <name type="scientific">Scutellospora calospora</name>
    <dbReference type="NCBI Taxonomy" id="85575"/>
    <lineage>
        <taxon>Eukaryota</taxon>
        <taxon>Fungi</taxon>
        <taxon>Fungi incertae sedis</taxon>
        <taxon>Mucoromycota</taxon>
        <taxon>Glomeromycotina</taxon>
        <taxon>Glomeromycetes</taxon>
        <taxon>Diversisporales</taxon>
        <taxon>Gigasporaceae</taxon>
        <taxon>Scutellospora</taxon>
    </lineage>
</organism>
<gene>
    <name evidence="1" type="ORF">SCALOS_LOCUS11473</name>
</gene>
<reference evidence="1" key="1">
    <citation type="submission" date="2021-06" db="EMBL/GenBank/DDBJ databases">
        <authorList>
            <person name="Kallberg Y."/>
            <person name="Tangrot J."/>
            <person name="Rosling A."/>
        </authorList>
    </citation>
    <scope>NUCLEOTIDE SEQUENCE</scope>
    <source>
        <strain evidence="1">AU212A</strain>
    </source>
</reference>
<evidence type="ECO:0000313" key="2">
    <source>
        <dbReference type="Proteomes" id="UP000789860"/>
    </source>
</evidence>
<evidence type="ECO:0000313" key="1">
    <source>
        <dbReference type="EMBL" id="CAG8727189.1"/>
    </source>
</evidence>
<protein>
    <submittedName>
        <fullName evidence="1">3464_t:CDS:1</fullName>
    </submittedName>
</protein>
<dbReference type="EMBL" id="CAJVPM010050474">
    <property type="protein sequence ID" value="CAG8727189.1"/>
    <property type="molecule type" value="Genomic_DNA"/>
</dbReference>
<comment type="caution">
    <text evidence="1">The sequence shown here is derived from an EMBL/GenBank/DDBJ whole genome shotgun (WGS) entry which is preliminary data.</text>
</comment>
<sequence length="58" mass="6699">LSAMLFATNMDQLFNNKIISSNTSYIKNLTSKQQYQEAVSNNMRLTEPIMINKENNNQ</sequence>